<dbReference type="EMBL" id="AP009152">
    <property type="protein sequence ID" value="BAG30055.1"/>
    <property type="molecule type" value="Genomic_DNA"/>
</dbReference>
<name>B2GL99_KOCRD</name>
<proteinExistence type="predicted"/>
<dbReference type="RefSeq" id="WP_012398776.1">
    <property type="nucleotide sequence ID" value="NC_010617.1"/>
</dbReference>
<dbReference type="Pfam" id="PF01903">
    <property type="entry name" value="CbiX"/>
    <property type="match status" value="2"/>
</dbReference>
<protein>
    <recommendedName>
        <fullName evidence="4">Rhodanese domain-containing protein</fullName>
    </recommendedName>
</protein>
<gene>
    <name evidence="5" type="ordered locus">KRH_17080</name>
</gene>
<feature type="region of interest" description="Disordered" evidence="3">
    <location>
        <begin position="121"/>
        <end position="145"/>
    </location>
</feature>
<dbReference type="Gene3D" id="3.40.50.1400">
    <property type="match status" value="2"/>
</dbReference>
<dbReference type="SUPFAM" id="SSF53800">
    <property type="entry name" value="Chelatase"/>
    <property type="match status" value="1"/>
</dbReference>
<evidence type="ECO:0000256" key="2">
    <source>
        <dbReference type="ARBA" id="ARBA00023239"/>
    </source>
</evidence>
<feature type="compositionally biased region" description="Low complexity" evidence="3">
    <location>
        <begin position="121"/>
        <end position="131"/>
    </location>
</feature>
<dbReference type="Proteomes" id="UP000008838">
    <property type="component" value="Chromosome"/>
</dbReference>
<dbReference type="PROSITE" id="PS50206">
    <property type="entry name" value="RHODANESE_3"/>
    <property type="match status" value="1"/>
</dbReference>
<feature type="compositionally biased region" description="Basic and acidic residues" evidence="3">
    <location>
        <begin position="191"/>
        <end position="204"/>
    </location>
</feature>
<dbReference type="AlphaFoldDB" id="B2GL99"/>
<keyword evidence="6" id="KW-1185">Reference proteome</keyword>
<feature type="compositionally biased region" description="Low complexity" evidence="3">
    <location>
        <begin position="231"/>
        <end position="247"/>
    </location>
</feature>
<dbReference type="STRING" id="378753.KRH_17080"/>
<dbReference type="HOGENOM" id="CLU_056929_1_1_11"/>
<sequence length="319" mass="32845">MNTSSTTPPVLLACAHGTRDPGGQRAVEALVAAVRARLPGVHVVDTWVDVQEPDLVARTTEHTGDRAVVVPLLLSAGYHVFVDMARAVQSSPHHRVAAALGPDRRLARVLARRLTEALDAAGEAAPGPADEIVTVSAGSSDPRAGQDCERVAAMLAEELGHPVASAYLSAARPALDEALDAARHRIVCGAPERDATGPERRGPEHPASALPARTPQAAADLHQAGTRRGWDAAAPAHDAAGPAATGTVPSGTAPVPGVPALPGRVLLVPYLLAPGFFHGRALAAGADVTAQPLLVHPGDVPPELVDLVVEHYRETASEA</sequence>
<feature type="domain" description="Rhodanese" evidence="4">
    <location>
        <begin position="111"/>
        <end position="176"/>
    </location>
</feature>
<feature type="region of interest" description="Disordered" evidence="3">
    <location>
        <begin position="191"/>
        <end position="250"/>
    </location>
</feature>
<evidence type="ECO:0000256" key="1">
    <source>
        <dbReference type="ARBA" id="ARBA00022723"/>
    </source>
</evidence>
<dbReference type="KEGG" id="krh:KRH_17080"/>
<evidence type="ECO:0000256" key="3">
    <source>
        <dbReference type="SAM" id="MobiDB-lite"/>
    </source>
</evidence>
<dbReference type="PANTHER" id="PTHR33542">
    <property type="entry name" value="SIROHYDROCHLORIN FERROCHELATASE, CHLOROPLASTIC"/>
    <property type="match status" value="1"/>
</dbReference>
<evidence type="ECO:0000259" key="4">
    <source>
        <dbReference type="PROSITE" id="PS50206"/>
    </source>
</evidence>
<dbReference type="eggNOG" id="COG2138">
    <property type="taxonomic scope" value="Bacteria"/>
</dbReference>
<dbReference type="InterPro" id="IPR001763">
    <property type="entry name" value="Rhodanese-like_dom"/>
</dbReference>
<keyword evidence="1" id="KW-0479">Metal-binding</keyword>
<dbReference type="InterPro" id="IPR002762">
    <property type="entry name" value="CbiX-like"/>
</dbReference>
<dbReference type="InterPro" id="IPR050963">
    <property type="entry name" value="Sirohydro_Cobaltochel/CbiX"/>
</dbReference>
<dbReference type="GO" id="GO:0016829">
    <property type="term" value="F:lyase activity"/>
    <property type="evidence" value="ECO:0007669"/>
    <property type="project" value="UniProtKB-KW"/>
</dbReference>
<reference evidence="5 6" key="1">
    <citation type="journal article" date="2008" name="J. Bacteriol.">
        <title>Complete genome sequence of the soil actinomycete Kocuria rhizophila.</title>
        <authorList>
            <person name="Takarada H."/>
            <person name="Sekine M."/>
            <person name="Kosugi H."/>
            <person name="Matsuo Y."/>
            <person name="Fujisawa T."/>
            <person name="Omata S."/>
            <person name="Kishi E."/>
            <person name="Shimizu A."/>
            <person name="Tsukatani N."/>
            <person name="Tanikawa S."/>
            <person name="Fujita N."/>
            <person name="Harayama S."/>
        </authorList>
    </citation>
    <scope>NUCLEOTIDE SEQUENCE [LARGE SCALE GENOMIC DNA]</scope>
    <source>
        <strain evidence="6">ATCC 9341 / DSM 348 / NBRC 103217 / DC2201</strain>
    </source>
</reference>
<dbReference type="PANTHER" id="PTHR33542:SF5">
    <property type="entry name" value="FERROCHELATASE CHE1"/>
    <property type="match status" value="1"/>
</dbReference>
<evidence type="ECO:0000313" key="6">
    <source>
        <dbReference type="Proteomes" id="UP000008838"/>
    </source>
</evidence>
<organism evidence="5 6">
    <name type="scientific">Kocuria rhizophila (strain ATCC 9341 / DSM 348 / NBRC 103217 / DC2201)</name>
    <dbReference type="NCBI Taxonomy" id="378753"/>
    <lineage>
        <taxon>Bacteria</taxon>
        <taxon>Bacillati</taxon>
        <taxon>Actinomycetota</taxon>
        <taxon>Actinomycetes</taxon>
        <taxon>Micrococcales</taxon>
        <taxon>Micrococcaceae</taxon>
        <taxon>Kocuria</taxon>
    </lineage>
</organism>
<dbReference type="CDD" id="cd03416">
    <property type="entry name" value="CbiX_SirB_N"/>
    <property type="match status" value="1"/>
</dbReference>
<accession>B2GL99</accession>
<dbReference type="GO" id="GO:0046872">
    <property type="term" value="F:metal ion binding"/>
    <property type="evidence" value="ECO:0007669"/>
    <property type="project" value="UniProtKB-KW"/>
</dbReference>
<keyword evidence="2" id="KW-0456">Lyase</keyword>
<evidence type="ECO:0000313" key="5">
    <source>
        <dbReference type="EMBL" id="BAG30055.1"/>
    </source>
</evidence>